<feature type="non-terminal residue" evidence="2">
    <location>
        <position position="1"/>
    </location>
</feature>
<proteinExistence type="evidence at transcript level"/>
<protein>
    <submittedName>
        <fullName evidence="2">Uncharacterized protein</fullName>
    </submittedName>
</protein>
<feature type="non-terminal residue" evidence="2">
    <location>
        <position position="126"/>
    </location>
</feature>
<sequence>PQNPKHILSKEPGGVENCEKAESMLSPGFRSVVPMAGWEEERLVVASFVVEDTPDRDSNPQKRSDPLFKSPLTNSRRNRRVQRRSPISMAVPVVDLDEEQSSTEEAEIGKNKYSRFLLGKKKKKKK</sequence>
<evidence type="ECO:0000256" key="1">
    <source>
        <dbReference type="SAM" id="MobiDB-lite"/>
    </source>
</evidence>
<dbReference type="EMBL" id="HM003346">
    <property type="protein sequence ID" value="AEC11041.1"/>
    <property type="molecule type" value="mRNA"/>
</dbReference>
<accession>F4YFI0</accession>
<dbReference type="AlphaFoldDB" id="F4YFI0"/>
<evidence type="ECO:0000313" key="2">
    <source>
        <dbReference type="EMBL" id="AEC11041.1"/>
    </source>
</evidence>
<organism evidence="2">
    <name type="scientific">Camellia sinensis</name>
    <name type="common">Tea plant</name>
    <name type="synonym">Thea sinensis</name>
    <dbReference type="NCBI Taxonomy" id="4442"/>
    <lineage>
        <taxon>Eukaryota</taxon>
        <taxon>Viridiplantae</taxon>
        <taxon>Streptophyta</taxon>
        <taxon>Embryophyta</taxon>
        <taxon>Tracheophyta</taxon>
        <taxon>Spermatophyta</taxon>
        <taxon>Magnoliopsida</taxon>
        <taxon>eudicotyledons</taxon>
        <taxon>Gunneridae</taxon>
        <taxon>Pentapetalae</taxon>
        <taxon>asterids</taxon>
        <taxon>Ericales</taxon>
        <taxon>Theaceae</taxon>
        <taxon>Camellia</taxon>
    </lineage>
</organism>
<reference evidence="2" key="1">
    <citation type="journal article" date="2013" name="Appl. Biochem. Biotechnol.">
        <title>Analysis of dormant bud (Banjhi) specific transcriptome of tea (Camellia sinensis (L.) O. Kuntze) from cDNA library revealed dormancy-related genes.</title>
        <authorList>
            <person name="Thirugnanasambantham K."/>
            <person name="Prabu G."/>
            <person name="Palanisamy S."/>
            <person name="Chandrabose S.R."/>
            <person name="Mandal A.K."/>
        </authorList>
    </citation>
    <scope>NUCLEOTIDE SEQUENCE</scope>
</reference>
<feature type="region of interest" description="Disordered" evidence="1">
    <location>
        <begin position="52"/>
        <end position="91"/>
    </location>
</feature>
<name>F4YFI0_CAMSI</name>
<feature type="compositionally biased region" description="Basic and acidic residues" evidence="1">
    <location>
        <begin position="53"/>
        <end position="66"/>
    </location>
</feature>